<dbReference type="RefSeq" id="WP_111836909.1">
    <property type="nucleotide sequence ID" value="NZ_UAPQ01000009.1"/>
</dbReference>
<dbReference type="EMBL" id="UAPQ01000009">
    <property type="protein sequence ID" value="SPT53983.1"/>
    <property type="molecule type" value="Genomic_DNA"/>
</dbReference>
<gene>
    <name evidence="2" type="ORF">NCTC11535_01678</name>
</gene>
<dbReference type="Gene3D" id="3.40.50.720">
    <property type="entry name" value="NAD(P)-binding Rossmann-like Domain"/>
    <property type="match status" value="1"/>
</dbReference>
<dbReference type="InterPro" id="IPR036291">
    <property type="entry name" value="NAD(P)-bd_dom_sf"/>
</dbReference>
<evidence type="ECO:0000313" key="2">
    <source>
        <dbReference type="EMBL" id="SPT53983.1"/>
    </source>
</evidence>
<comment type="caution">
    <text evidence="2">The sequence shown here is derived from an EMBL/GenBank/DDBJ whole genome shotgun (WGS) entry which is preliminary data.</text>
</comment>
<keyword evidence="3" id="KW-1185">Reference proteome</keyword>
<sequence length="314" mass="34025">MRVLLLGSGVIGSSYGLLLSRVTDVAVLARPERAEELSRGVRVTLRDPAGQRCRTATWRPKVLTVPPDEGHGPDLVLVSVDRTHLSHVLPTLRRLAGHAPILFMLNHWDITGQLDGVLRRSDYLLGFPGQVGGGRSPGAVDATLFPHGTVLERGEGRRRAEADAVGTLLTRAGLRVTRHGDLPGWLAVHYLQQSVTPGALAEAGGYDALVEDRRALRRMVLALREGLAVCRARGIRTGRIMPAPALALPTGLVAAGLGRMLGQEPTRRMVLGHMAHGLPEWRTGLRDVAESGRRLGVDMPVWWSYEEQLAEPTA</sequence>
<feature type="domain" description="Ketopantoate reductase N-terminal" evidence="1">
    <location>
        <begin position="3"/>
        <end position="133"/>
    </location>
</feature>
<dbReference type="Pfam" id="PF02558">
    <property type="entry name" value="ApbA"/>
    <property type="match status" value="1"/>
</dbReference>
<dbReference type="SUPFAM" id="SSF51735">
    <property type="entry name" value="NAD(P)-binding Rossmann-fold domains"/>
    <property type="match status" value="1"/>
</dbReference>
<accession>A0ABY1VSG5</accession>
<organism evidence="2 3">
    <name type="scientific">Actinomyces bovis</name>
    <dbReference type="NCBI Taxonomy" id="1658"/>
    <lineage>
        <taxon>Bacteria</taxon>
        <taxon>Bacillati</taxon>
        <taxon>Actinomycetota</taxon>
        <taxon>Actinomycetes</taxon>
        <taxon>Actinomycetales</taxon>
        <taxon>Actinomycetaceae</taxon>
        <taxon>Actinomyces</taxon>
    </lineage>
</organism>
<evidence type="ECO:0000259" key="1">
    <source>
        <dbReference type="Pfam" id="PF02558"/>
    </source>
</evidence>
<dbReference type="Proteomes" id="UP000250006">
    <property type="component" value="Unassembled WGS sequence"/>
</dbReference>
<name>A0ABY1VSG5_9ACTO</name>
<dbReference type="InterPro" id="IPR013332">
    <property type="entry name" value="KPR_N"/>
</dbReference>
<proteinExistence type="predicted"/>
<evidence type="ECO:0000313" key="3">
    <source>
        <dbReference type="Proteomes" id="UP000250006"/>
    </source>
</evidence>
<reference evidence="2 3" key="1">
    <citation type="submission" date="2018-06" db="EMBL/GenBank/DDBJ databases">
        <authorList>
            <consortium name="Pathogen Informatics"/>
            <person name="Doyle S."/>
        </authorList>
    </citation>
    <scope>NUCLEOTIDE SEQUENCE [LARGE SCALE GENOMIC DNA]</scope>
    <source>
        <strain evidence="2 3">NCTC11535</strain>
    </source>
</reference>
<protein>
    <submittedName>
        <fullName evidence="2">2-dehydropantoate 2-reductase</fullName>
    </submittedName>
</protein>